<keyword evidence="2" id="KW-1185">Reference proteome</keyword>
<dbReference type="Proteomes" id="UP000247409">
    <property type="component" value="Unassembled WGS sequence"/>
</dbReference>
<comment type="caution">
    <text evidence="1">The sequence shown here is derived from an EMBL/GenBank/DDBJ whole genome shotgun (WGS) entry which is preliminary data.</text>
</comment>
<dbReference type="EMBL" id="NBIV01000009">
    <property type="protein sequence ID" value="PXF49094.1"/>
    <property type="molecule type" value="Genomic_DNA"/>
</dbReference>
<proteinExistence type="predicted"/>
<sequence>MRGISGPLSRMQMLTAVTEVDGVTQSSNIILDGLFVRNCIMDISLQSMEDFMALPDGEQRGIVITLGILFLSSFEQISRLTAERNPHNSPSEYRVPPILPQELAGLRPMEFYQIFIAQKERLSFL</sequence>
<organism evidence="1 2">
    <name type="scientific">Gracilariopsis chorda</name>
    <dbReference type="NCBI Taxonomy" id="448386"/>
    <lineage>
        <taxon>Eukaryota</taxon>
        <taxon>Rhodophyta</taxon>
        <taxon>Florideophyceae</taxon>
        <taxon>Rhodymeniophycidae</taxon>
        <taxon>Gracilariales</taxon>
        <taxon>Gracilariaceae</taxon>
        <taxon>Gracilariopsis</taxon>
    </lineage>
</organism>
<dbReference type="AlphaFoldDB" id="A0A2V3J3Y7"/>
<evidence type="ECO:0000313" key="2">
    <source>
        <dbReference type="Proteomes" id="UP000247409"/>
    </source>
</evidence>
<name>A0A2V3J3Y7_9FLOR</name>
<evidence type="ECO:0000313" key="1">
    <source>
        <dbReference type="EMBL" id="PXF49094.1"/>
    </source>
</evidence>
<gene>
    <name evidence="1" type="ORF">BWQ96_01232</name>
</gene>
<accession>A0A2V3J3Y7</accession>
<protein>
    <submittedName>
        <fullName evidence="1">Uncharacterized protein</fullName>
    </submittedName>
</protein>
<reference evidence="1 2" key="1">
    <citation type="journal article" date="2018" name="Mol. Biol. Evol.">
        <title>Analysis of the draft genome of the red seaweed Gracilariopsis chorda provides insights into genome size evolution in Rhodophyta.</title>
        <authorList>
            <person name="Lee J."/>
            <person name="Yang E.C."/>
            <person name="Graf L."/>
            <person name="Yang J.H."/>
            <person name="Qiu H."/>
            <person name="Zel Zion U."/>
            <person name="Chan C.X."/>
            <person name="Stephens T.G."/>
            <person name="Weber A.P.M."/>
            <person name="Boo G.H."/>
            <person name="Boo S.M."/>
            <person name="Kim K.M."/>
            <person name="Shin Y."/>
            <person name="Jung M."/>
            <person name="Lee S.J."/>
            <person name="Yim H.S."/>
            <person name="Lee J.H."/>
            <person name="Bhattacharya D."/>
            <person name="Yoon H.S."/>
        </authorList>
    </citation>
    <scope>NUCLEOTIDE SEQUENCE [LARGE SCALE GENOMIC DNA]</scope>
    <source>
        <strain evidence="1 2">SKKU-2015</strain>
        <tissue evidence="1">Whole body</tissue>
    </source>
</reference>